<feature type="transmembrane region" description="Helical" evidence="1">
    <location>
        <begin position="220"/>
        <end position="238"/>
    </location>
</feature>
<comment type="caution">
    <text evidence="2">The sequence shown here is derived from an EMBL/GenBank/DDBJ whole genome shotgun (WGS) entry which is preliminary data.</text>
</comment>
<protein>
    <submittedName>
        <fullName evidence="2">TerC family protein</fullName>
    </submittedName>
</protein>
<keyword evidence="1" id="KW-1133">Transmembrane helix</keyword>
<feature type="transmembrane region" description="Helical" evidence="1">
    <location>
        <begin position="48"/>
        <end position="69"/>
    </location>
</feature>
<dbReference type="InterPro" id="IPR005496">
    <property type="entry name" value="Integral_membrane_TerC"/>
</dbReference>
<dbReference type="Proteomes" id="UP000306196">
    <property type="component" value="Unassembled WGS sequence"/>
</dbReference>
<accession>A0A5R8KJQ1</accession>
<feature type="transmembrane region" description="Helical" evidence="1">
    <location>
        <begin position="189"/>
        <end position="208"/>
    </location>
</feature>
<evidence type="ECO:0000313" key="2">
    <source>
        <dbReference type="EMBL" id="TLD72481.1"/>
    </source>
</evidence>
<keyword evidence="1" id="KW-0472">Membrane</keyword>
<feature type="transmembrane region" description="Helical" evidence="1">
    <location>
        <begin position="12"/>
        <end position="36"/>
    </location>
</feature>
<dbReference type="PANTHER" id="PTHR30060">
    <property type="entry name" value="INNER MEMBRANE PROTEIN"/>
    <property type="match status" value="1"/>
</dbReference>
<gene>
    <name evidence="2" type="ORF">FEM03_01965</name>
</gene>
<evidence type="ECO:0000256" key="1">
    <source>
        <dbReference type="SAM" id="Phobius"/>
    </source>
</evidence>
<dbReference type="EMBL" id="VAUV01000002">
    <property type="protein sequence ID" value="TLD72481.1"/>
    <property type="molecule type" value="Genomic_DNA"/>
</dbReference>
<evidence type="ECO:0000313" key="3">
    <source>
        <dbReference type="Proteomes" id="UP000306196"/>
    </source>
</evidence>
<dbReference type="PANTHER" id="PTHR30060:SF0">
    <property type="entry name" value="COILED-COIL PROTEIN (DUF2040)-RELATED"/>
    <property type="match status" value="1"/>
</dbReference>
<dbReference type="AlphaFoldDB" id="A0A5R8KJQ1"/>
<dbReference type="GO" id="GO:0005886">
    <property type="term" value="C:plasma membrane"/>
    <property type="evidence" value="ECO:0007669"/>
    <property type="project" value="TreeGrafter"/>
</dbReference>
<sequence length="252" mass="27446">MSWIHQPDAWVALLTLTILEIVLGIDNIVFISILVDKLPKDQQPRARFLGLGLAMFMRIALLFSISWVMTLNNDLFAVFGQGFSGKDLILIGGGLFLLFKSTREIHHKIEGDPEGDIKASAPARAALGAILIQIAMLDLVFSLDSVITAVGMADSILVMVIAVVIAVGFMMVFAGAVSDFINRHPTVKMLALSFLILIGVMLTIEGVAPEKAHDLHLKNYIYFAMAFSVMVEMLNIRVSAKQKKKAAGVVGH</sequence>
<name>A0A5R8KJQ1_9BACT</name>
<dbReference type="OrthoDB" id="9806211at2"/>
<dbReference type="Pfam" id="PF03741">
    <property type="entry name" value="TerC"/>
    <property type="match status" value="1"/>
</dbReference>
<proteinExistence type="predicted"/>
<organism evidence="2 3">
    <name type="scientific">Phragmitibacter flavus</name>
    <dbReference type="NCBI Taxonomy" id="2576071"/>
    <lineage>
        <taxon>Bacteria</taxon>
        <taxon>Pseudomonadati</taxon>
        <taxon>Verrucomicrobiota</taxon>
        <taxon>Verrucomicrobiia</taxon>
        <taxon>Verrucomicrobiales</taxon>
        <taxon>Verrucomicrobiaceae</taxon>
        <taxon>Phragmitibacter</taxon>
    </lineage>
</organism>
<keyword evidence="1" id="KW-0812">Transmembrane</keyword>
<reference evidence="2 3" key="1">
    <citation type="submission" date="2019-05" db="EMBL/GenBank/DDBJ databases">
        <title>Verrucobacter flavum gen. nov., sp. nov. a new member of the family Verrucomicrobiaceae.</title>
        <authorList>
            <person name="Szuroczki S."/>
            <person name="Abbaszade G."/>
            <person name="Szabo A."/>
            <person name="Felfoldi T."/>
            <person name="Schumann P."/>
            <person name="Boka K."/>
            <person name="Keki Z."/>
            <person name="Toumi M."/>
            <person name="Toth E."/>
        </authorList>
    </citation>
    <scope>NUCLEOTIDE SEQUENCE [LARGE SCALE GENOMIC DNA]</scope>
    <source>
        <strain evidence="2 3">MG-N-17</strain>
    </source>
</reference>
<keyword evidence="3" id="KW-1185">Reference proteome</keyword>
<feature type="transmembrane region" description="Helical" evidence="1">
    <location>
        <begin position="125"/>
        <end position="150"/>
    </location>
</feature>
<feature type="transmembrane region" description="Helical" evidence="1">
    <location>
        <begin position="156"/>
        <end position="177"/>
    </location>
</feature>
<feature type="transmembrane region" description="Helical" evidence="1">
    <location>
        <begin position="75"/>
        <end position="99"/>
    </location>
</feature>